<name>A0A367RRW0_NOSPU</name>
<organism evidence="2 3">
    <name type="scientific">Nostoc punctiforme NIES-2108</name>
    <dbReference type="NCBI Taxonomy" id="1356359"/>
    <lineage>
        <taxon>Bacteria</taxon>
        <taxon>Bacillati</taxon>
        <taxon>Cyanobacteriota</taxon>
        <taxon>Cyanophyceae</taxon>
        <taxon>Nostocales</taxon>
        <taxon>Nostocaceae</taxon>
        <taxon>Nostoc</taxon>
    </lineage>
</organism>
<feature type="coiled-coil region" evidence="1">
    <location>
        <begin position="357"/>
        <end position="434"/>
    </location>
</feature>
<comment type="caution">
    <text evidence="2">The sequence shown here is derived from an EMBL/GenBank/DDBJ whole genome shotgun (WGS) entry which is preliminary data.</text>
</comment>
<dbReference type="CDD" id="cd02440">
    <property type="entry name" value="AdoMet_MTases"/>
    <property type="match status" value="1"/>
</dbReference>
<protein>
    <recommendedName>
        <fullName evidence="4">Methyltransferase type 12</fullName>
    </recommendedName>
</protein>
<dbReference type="Gene3D" id="3.40.50.150">
    <property type="entry name" value="Vaccinia Virus protein VP39"/>
    <property type="match status" value="1"/>
</dbReference>
<evidence type="ECO:0000313" key="2">
    <source>
        <dbReference type="EMBL" id="RCJ39268.1"/>
    </source>
</evidence>
<evidence type="ECO:0008006" key="4">
    <source>
        <dbReference type="Google" id="ProtNLM"/>
    </source>
</evidence>
<dbReference type="PANTHER" id="PTHR43861:SF6">
    <property type="entry name" value="METHYLTRANSFERASE TYPE 11"/>
    <property type="match status" value="1"/>
</dbReference>
<dbReference type="EMBL" id="LXQE01000096">
    <property type="protein sequence ID" value="RCJ39268.1"/>
    <property type="molecule type" value="Genomic_DNA"/>
</dbReference>
<gene>
    <name evidence="2" type="ORF">A6769_05705</name>
</gene>
<keyword evidence="1" id="KW-0175">Coiled coil</keyword>
<dbReference type="InterPro" id="IPR029063">
    <property type="entry name" value="SAM-dependent_MTases_sf"/>
</dbReference>
<dbReference type="Pfam" id="PF13489">
    <property type="entry name" value="Methyltransf_23"/>
    <property type="match status" value="1"/>
</dbReference>
<reference evidence="2 3" key="1">
    <citation type="submission" date="2016-04" db="EMBL/GenBank/DDBJ databases">
        <authorList>
            <person name="Evans L.H."/>
            <person name="Alamgir A."/>
            <person name="Owens N."/>
            <person name="Weber N.D."/>
            <person name="Virtaneva K."/>
            <person name="Barbian K."/>
            <person name="Babar A."/>
            <person name="Rosenke K."/>
        </authorList>
    </citation>
    <scope>NUCLEOTIDE SEQUENCE [LARGE SCALE GENOMIC DNA]</scope>
    <source>
        <strain evidence="2">NIES-2108</strain>
    </source>
</reference>
<evidence type="ECO:0000256" key="1">
    <source>
        <dbReference type="SAM" id="Coils"/>
    </source>
</evidence>
<proteinExistence type="predicted"/>
<sequence length="459" mass="53395">MRNAINIELLLTDKQTLVMEYKMINQPQRHCWCGNNELKNFSNDYLACTKCGTLVSQTGLESEQILVFDDNKDFYGREYWLSRQTQDWGYPDIYQRTRLDLPERNLHWLRTLLKYKLPGSRVLELGSAHGSFVALMRWAGFDGTGLELSPWVVDFAQKTFDIPMLLGRVEDQQLQPQSFDAIVLYDVLEHLPDPVATIQHCISLLKPDGILTVQTPNYLGDKTYAEMVANNDRFLEQLKAIEHLYLFNKRAIQMFFERLGFHILYFKPALFDYDMYFVVSRQPLVENTVEHISSSLATIPSGRMVQALLDKADEVDQFQKKWLVAEDDRAARLRVIEQLSDNLQVIEADRTARLQVINEQAAQIEQMEQHLQEIIEANHAAYLEVINKQAAQIEQMEQHLQVIEADRTARLQVINEQATQIEQMEQQLYNLQIQLPVRILRRLKLLKFQSISSSALMEE</sequence>
<dbReference type="SUPFAM" id="SSF53335">
    <property type="entry name" value="S-adenosyl-L-methionine-dependent methyltransferases"/>
    <property type="match status" value="1"/>
</dbReference>
<dbReference type="AlphaFoldDB" id="A0A367RRW0"/>
<dbReference type="Proteomes" id="UP000252085">
    <property type="component" value="Unassembled WGS sequence"/>
</dbReference>
<dbReference type="PANTHER" id="PTHR43861">
    <property type="entry name" value="TRANS-ACONITATE 2-METHYLTRANSFERASE-RELATED"/>
    <property type="match status" value="1"/>
</dbReference>
<evidence type="ECO:0000313" key="3">
    <source>
        <dbReference type="Proteomes" id="UP000252085"/>
    </source>
</evidence>
<accession>A0A367RRW0</accession>